<feature type="non-terminal residue" evidence="1">
    <location>
        <position position="209"/>
    </location>
</feature>
<dbReference type="Gene3D" id="3.10.450.50">
    <property type="match status" value="1"/>
</dbReference>
<reference evidence="1 2" key="1">
    <citation type="submission" date="2021-07" db="EMBL/GenBank/DDBJ databases">
        <title>Paenibacillus radiodurans sp. nov., isolated from the southeastern edge of Tengger Desert.</title>
        <authorList>
            <person name="Zhang G."/>
        </authorList>
    </citation>
    <scope>NUCLEOTIDE SEQUENCE [LARGE SCALE GENOMIC DNA]</scope>
    <source>
        <strain evidence="1 2">CCM 7311</strain>
    </source>
</reference>
<dbReference type="InterPro" id="IPR004027">
    <property type="entry name" value="SEC_C_motif"/>
</dbReference>
<evidence type="ECO:0000313" key="1">
    <source>
        <dbReference type="EMBL" id="MBW7458084.1"/>
    </source>
</evidence>
<dbReference type="SUPFAM" id="SSF103642">
    <property type="entry name" value="Sec-C motif"/>
    <property type="match status" value="1"/>
</dbReference>
<dbReference type="Pfam" id="PF02810">
    <property type="entry name" value="SEC-C"/>
    <property type="match status" value="1"/>
</dbReference>
<name>A0ABS7CB04_9BACL</name>
<proteinExistence type="predicted"/>
<gene>
    <name evidence="1" type="ORF">K0U00_28980</name>
</gene>
<dbReference type="SUPFAM" id="SSF47954">
    <property type="entry name" value="Cyclin-like"/>
    <property type="match status" value="1"/>
</dbReference>
<protein>
    <submittedName>
        <fullName evidence="1">SEC-C domain-containing protein</fullName>
    </submittedName>
</protein>
<dbReference type="EMBL" id="JAHZIK010001063">
    <property type="protein sequence ID" value="MBW7458084.1"/>
    <property type="molecule type" value="Genomic_DNA"/>
</dbReference>
<dbReference type="Gene3D" id="1.10.472.10">
    <property type="entry name" value="Cyclin-like"/>
    <property type="match status" value="1"/>
</dbReference>
<accession>A0ABS7CB04</accession>
<dbReference type="Proteomes" id="UP001519887">
    <property type="component" value="Unassembled WGS sequence"/>
</dbReference>
<evidence type="ECO:0000313" key="2">
    <source>
        <dbReference type="Proteomes" id="UP001519887"/>
    </source>
</evidence>
<keyword evidence="2" id="KW-1185">Reference proteome</keyword>
<sequence length="209" mass="23969">MSKPGRNDPCYCGSGQKYKRCCLEKDQLAERAGLEAALPEPDLDYHLSVAEIHSLIDEDMVWHNALYPMLAHHLTDGMEPYFEEQHIIEAVSLWNEFSNVQKPLFRKFGAYCAALEYLVCEAHGIIITQAELAKKYQVSVATISKRFQELNEFAENHYGDMLDEYENGDHEDLDHEVFQLPPLSQKSRDALPLKSIKLADELLQRAELQ</sequence>
<organism evidence="1 2">
    <name type="scientific">Paenibacillus sepulcri</name>
    <dbReference type="NCBI Taxonomy" id="359917"/>
    <lineage>
        <taxon>Bacteria</taxon>
        <taxon>Bacillati</taxon>
        <taxon>Bacillota</taxon>
        <taxon>Bacilli</taxon>
        <taxon>Bacillales</taxon>
        <taxon>Paenibacillaceae</taxon>
        <taxon>Paenibacillus</taxon>
    </lineage>
</organism>
<dbReference type="InterPro" id="IPR036915">
    <property type="entry name" value="Cyclin-like_sf"/>
</dbReference>
<comment type="caution">
    <text evidence="1">The sequence shown here is derived from an EMBL/GenBank/DDBJ whole genome shotgun (WGS) entry which is preliminary data.</text>
</comment>